<evidence type="ECO:0000313" key="4">
    <source>
        <dbReference type="Proteomes" id="UP000315289"/>
    </source>
</evidence>
<dbReference type="Pfam" id="PF05833">
    <property type="entry name" value="NFACT_N"/>
    <property type="match status" value="1"/>
</dbReference>
<accession>A0A557SV48</accession>
<dbReference type="Pfam" id="PF05670">
    <property type="entry name" value="NFACT-R_1"/>
    <property type="match status" value="1"/>
</dbReference>
<proteinExistence type="predicted"/>
<dbReference type="PANTHER" id="PTHR15239">
    <property type="entry name" value="NUCLEAR EXPORT MEDIATOR FACTOR NEMF"/>
    <property type="match status" value="1"/>
</dbReference>
<dbReference type="RefSeq" id="WP_144730616.1">
    <property type="nucleotide sequence ID" value="NZ_ML675583.1"/>
</dbReference>
<dbReference type="InterPro" id="IPR051608">
    <property type="entry name" value="RQC_Subunit_NEMF"/>
</dbReference>
<protein>
    <recommendedName>
        <fullName evidence="2">NFACT RNA-binding domain-containing protein</fullName>
    </recommendedName>
</protein>
<dbReference type="GO" id="GO:0043023">
    <property type="term" value="F:ribosomal large subunit binding"/>
    <property type="evidence" value="ECO:0007669"/>
    <property type="project" value="TreeGrafter"/>
</dbReference>
<dbReference type="PANTHER" id="PTHR15239:SF6">
    <property type="entry name" value="RIBOSOME QUALITY CONTROL COMPLEX SUBUNIT NEMF"/>
    <property type="match status" value="1"/>
</dbReference>
<dbReference type="AlphaFoldDB" id="A0A557SV48"/>
<organism evidence="3 4">
    <name type="scientific">Candidatus Nitrosocosmicus arcticus</name>
    <dbReference type="NCBI Taxonomy" id="2035267"/>
    <lineage>
        <taxon>Archaea</taxon>
        <taxon>Nitrososphaerota</taxon>
        <taxon>Nitrososphaeria</taxon>
        <taxon>Nitrososphaerales</taxon>
        <taxon>Nitrososphaeraceae</taxon>
        <taxon>Candidatus Nitrosocosmicus</taxon>
    </lineage>
</organism>
<reference evidence="3 4" key="1">
    <citation type="journal article" date="2019" name="Front. Microbiol.">
        <title>Ammonia Oxidation by the Arctic Terrestrial Thaumarchaeote Candidatus Nitrosocosmicus arcticus Is Stimulated by Increasing Temperatures.</title>
        <authorList>
            <person name="Alves R.J.E."/>
            <person name="Kerou M."/>
            <person name="Zappe A."/>
            <person name="Bittner R."/>
            <person name="Abby S.S."/>
            <person name="Schmidt H.A."/>
            <person name="Pfeifer K."/>
            <person name="Schleper C."/>
        </authorList>
    </citation>
    <scope>NUCLEOTIDE SEQUENCE [LARGE SCALE GENOMIC DNA]</scope>
    <source>
        <strain evidence="3 4">Kfb</strain>
    </source>
</reference>
<keyword evidence="4" id="KW-1185">Reference proteome</keyword>
<sequence length="669" mass="76095">MAISEIELRYIVNNIKEVIDSVYYVSNISLITKNALILKFHHSQKNDVSLLVSSLGICITKYKYSIIEDNDSLKKIKTDLERSKLIDISVVSGERIVEFVFQSIQGMKYYLIVELFGHGNIIICNESHKILNILNTINVRHRVLKPGLKYFPPPSRGADPLSLNFDDFLSLVKNSDQGNIDIKRWLGRTLSISKKFIELAVQNSKVPNKKVRDLTSVELKNLFEELTSLIRNISTGIGHEPCIILDDDNNPADVSPITPSDIPPDHIRKYSLYTDAIDEFLNYSVLHTSSSRNSELEKQIESLEHDLNEQKKAKDLVISKSNQLRDFANLLMQETDGVLNPEKHSIAKLLHDSDAKILSIKGRDYLEIVDEKISIDIGNSNIPKISSLLFNVAKDMERGLITIENSHSKLLEQMDKIQKQKNKKPSLSEIKILTNKEWYEKYRWFLTTDDVLAIGGRDSSSNSVLIRRHLTENDYVFHAEVNGSPFFILKNANNKTSTDLSQSIIETAQATVSFSRSWKDNLSSADAYWVYPSQVKKGAPTGQYLPKGAFIIEGKRNFVKNLEIKLAIGLSFIEDRPLFIVGPFSAILKRSISLRNMIPSGFDVVKASKKIKSDFVDYSIKNEFPERLIHHLKNLSIDEIVRILPVGQFKLLPIEKGELKYDFNNFLPK</sequence>
<dbReference type="GO" id="GO:0000049">
    <property type="term" value="F:tRNA binding"/>
    <property type="evidence" value="ECO:0007669"/>
    <property type="project" value="TreeGrafter"/>
</dbReference>
<name>A0A557SV48_9ARCH</name>
<evidence type="ECO:0000313" key="3">
    <source>
        <dbReference type="EMBL" id="TVP40480.1"/>
    </source>
</evidence>
<evidence type="ECO:0000256" key="1">
    <source>
        <dbReference type="SAM" id="Coils"/>
    </source>
</evidence>
<dbReference type="EMBL" id="VOAH01000007">
    <property type="protein sequence ID" value="TVP40480.1"/>
    <property type="molecule type" value="Genomic_DNA"/>
</dbReference>
<feature type="coiled-coil region" evidence="1">
    <location>
        <begin position="286"/>
        <end position="313"/>
    </location>
</feature>
<dbReference type="GO" id="GO:0072344">
    <property type="term" value="P:rescue of stalled ribosome"/>
    <property type="evidence" value="ECO:0007669"/>
    <property type="project" value="TreeGrafter"/>
</dbReference>
<dbReference type="Proteomes" id="UP000315289">
    <property type="component" value="Unassembled WGS sequence"/>
</dbReference>
<dbReference type="NCBIfam" id="NF041120">
    <property type="entry name" value="RqcH_arch"/>
    <property type="match status" value="1"/>
</dbReference>
<keyword evidence="1" id="KW-0175">Coiled coil</keyword>
<comment type="caution">
    <text evidence="3">The sequence shown here is derived from an EMBL/GenBank/DDBJ whole genome shotgun (WGS) entry which is preliminary data.</text>
</comment>
<dbReference type="Gene3D" id="2.30.310.10">
    <property type="entry name" value="ibrinogen binding protein from staphylococcus aureus domain"/>
    <property type="match status" value="1"/>
</dbReference>
<dbReference type="InterPro" id="IPR008532">
    <property type="entry name" value="NFACT_RNA-bd"/>
</dbReference>
<dbReference type="GO" id="GO:1990112">
    <property type="term" value="C:RQC complex"/>
    <property type="evidence" value="ECO:0007669"/>
    <property type="project" value="TreeGrafter"/>
</dbReference>
<gene>
    <name evidence="3" type="ORF">NARC_70058</name>
</gene>
<dbReference type="OrthoDB" id="10943at2157"/>
<feature type="domain" description="NFACT RNA-binding" evidence="2">
    <location>
        <begin position="441"/>
        <end position="554"/>
    </location>
</feature>
<evidence type="ECO:0000259" key="2">
    <source>
        <dbReference type="Pfam" id="PF05670"/>
    </source>
</evidence>